<feature type="transmembrane region" description="Helical" evidence="12">
    <location>
        <begin position="152"/>
        <end position="170"/>
    </location>
</feature>
<dbReference type="InterPro" id="IPR057290">
    <property type="entry name" value="CHX17_C"/>
</dbReference>
<keyword evidence="7 12" id="KW-1133">Transmembrane helix</keyword>
<accession>A0A6P8DWU0</accession>
<gene>
    <name evidence="17" type="primary">LOC116210445</name>
</gene>
<evidence type="ECO:0000259" key="15">
    <source>
        <dbReference type="Pfam" id="PF23259"/>
    </source>
</evidence>
<keyword evidence="16" id="KW-1185">Reference proteome</keyword>
<evidence type="ECO:0000256" key="9">
    <source>
        <dbReference type="ARBA" id="ARBA00023136"/>
    </source>
</evidence>
<feature type="transmembrane region" description="Helical" evidence="12">
    <location>
        <begin position="256"/>
        <end position="276"/>
    </location>
</feature>
<dbReference type="Gene3D" id="1.20.1530.20">
    <property type="match status" value="1"/>
</dbReference>
<evidence type="ECO:0000256" key="1">
    <source>
        <dbReference type="ARBA" id="ARBA00004141"/>
    </source>
</evidence>
<reference evidence="17" key="2">
    <citation type="submission" date="2025-08" db="UniProtKB">
        <authorList>
            <consortium name="RefSeq"/>
        </authorList>
    </citation>
    <scope>IDENTIFICATION</scope>
    <source>
        <tissue evidence="17">Leaf</tissue>
    </source>
</reference>
<evidence type="ECO:0000256" key="8">
    <source>
        <dbReference type="ARBA" id="ARBA00023065"/>
    </source>
</evidence>
<sequence length="866" mass="94947">MVRTIRSLYGGLKPEGWPSAAAGSPPQGFPLAGAGSFNNNNNHVAPGTGGGEARRLAEAILRSSGDFMPITCSSGGGHPYGFFYGESPITAYPFTLFLLEFSFIVFTIRVVRFLLKPFCQPRVIAEIVGGIIIGPSLLGHNKKFRETLFPDSGQFIIKNIGVMGFMYFLFISGVKMDMTVIMRRMGKKNLYIALVGVVLPMLASTAVAFALRSSMDEELTKISSIGEIASSLAITTFPVLYHVLKELNLLSSEVGRMALSVSICGDAIGMNAVVAFEAAIQAEVKAMNALWFVISLIGLGIFMIFGIRPILDWIIRKTPEGSPVDQAYVVAILAGVLSIGFLTDMFGIAIANGPLWLGLIIPDGPPLGSTLVERSETIVMELLMPLAFAYVGLYTDVYSMAPAWSSLRPLFYMTITGYITKLFSTLAATLFFKMPLRDSVALSLIMSLRGQVELLLFIHWIDKKTFHKLQIIKKPSFTLLVLLTTGVTAIATPLITMFYDPTKPYMVNKRRTIQHTPHSSELGIVMCIHDQNNIAAFINLLELSNPTSTSPFSIYALHLIELVGRAAPVFIDHQQQSEPFKYPIQDYDTIHNALMLYQETRGEFVHVEEFTTVSPMRTMYQDICELALGNKASLVILPFHKESLDGPGTEFVRQGVQSVNLKVLATAPCSVGILVDKGHFRNNPVTSSFRSSVVYNLAILFLGGADAREALVYADRMAGHPDAMLTVIRFLAHNGEGDDEIEKKLDDGVVTSFWVKNEANERVVYREVVVSNGDETVAAIRAMNDGSYDLWMVGRKQGVNPVLLEGLTSWSENRELGIIGDYVSSADFGSRASVLVVQQQVLREQKTAGSQLERLWSSISSSSAPS</sequence>
<dbReference type="FunFam" id="1.20.1530.20:FF:000022">
    <property type="entry name" value="Cation/H(+) antiporter 24"/>
    <property type="match status" value="1"/>
</dbReference>
<evidence type="ECO:0000256" key="10">
    <source>
        <dbReference type="ARBA" id="ARBA00038341"/>
    </source>
</evidence>
<evidence type="ECO:0000256" key="3">
    <source>
        <dbReference type="ARBA" id="ARBA00022449"/>
    </source>
</evidence>
<dbReference type="GO" id="GO:0012505">
    <property type="term" value="C:endomembrane system"/>
    <property type="evidence" value="ECO:0007669"/>
    <property type="project" value="TreeGrafter"/>
</dbReference>
<reference evidence="16" key="1">
    <citation type="journal article" date="2020" name="Plant Biotechnol. J.">
        <title>The pomegranate (Punica granatum L.) draft genome dissects genetic divergence between soft- and hard-seeded cultivars.</title>
        <authorList>
            <person name="Luo X."/>
            <person name="Li H."/>
            <person name="Wu Z."/>
            <person name="Yao W."/>
            <person name="Zhao P."/>
            <person name="Cao D."/>
            <person name="Yu H."/>
            <person name="Li K."/>
            <person name="Poudel K."/>
            <person name="Zhao D."/>
            <person name="Zhang F."/>
            <person name="Xia X."/>
            <person name="Chen L."/>
            <person name="Wang Q."/>
            <person name="Jing D."/>
            <person name="Cao S."/>
        </authorList>
    </citation>
    <scope>NUCLEOTIDE SEQUENCE [LARGE SCALE GENOMIC DNA]</scope>
    <source>
        <strain evidence="16">cv. Tunisia</strain>
    </source>
</reference>
<dbReference type="Pfam" id="PF23259">
    <property type="entry name" value="CHX17_C"/>
    <property type="match status" value="1"/>
</dbReference>
<dbReference type="GO" id="GO:0006813">
    <property type="term" value="P:potassium ion transport"/>
    <property type="evidence" value="ECO:0007669"/>
    <property type="project" value="UniProtKB-KW"/>
</dbReference>
<feature type="transmembrane region" description="Helical" evidence="12">
    <location>
        <begin position="410"/>
        <end position="434"/>
    </location>
</feature>
<keyword evidence="6" id="KW-0630">Potassium</keyword>
<comment type="subcellular location">
    <subcellularLocation>
        <location evidence="1">Membrane</location>
        <topology evidence="1">Multi-pass membrane protein</topology>
    </subcellularLocation>
</comment>
<feature type="domain" description="Cation/H(+) antiporter C-terminal" evidence="15">
    <location>
        <begin position="697"/>
        <end position="840"/>
    </location>
</feature>
<dbReference type="GO" id="GO:0016020">
    <property type="term" value="C:membrane"/>
    <property type="evidence" value="ECO:0007669"/>
    <property type="project" value="UniProtKB-SubCell"/>
</dbReference>
<evidence type="ECO:0000259" key="14">
    <source>
        <dbReference type="Pfam" id="PF23256"/>
    </source>
</evidence>
<keyword evidence="2" id="KW-0813">Transport</keyword>
<proteinExistence type="inferred from homology"/>
<dbReference type="PANTHER" id="PTHR32468">
    <property type="entry name" value="CATION/H + ANTIPORTER"/>
    <property type="match status" value="1"/>
</dbReference>
<name>A0A6P8DWU0_PUNGR</name>
<dbReference type="GeneID" id="116210445"/>
<keyword evidence="5 12" id="KW-0812">Transmembrane</keyword>
<organism evidence="16 17">
    <name type="scientific">Punica granatum</name>
    <name type="common">Pomegranate</name>
    <dbReference type="NCBI Taxonomy" id="22663"/>
    <lineage>
        <taxon>Eukaryota</taxon>
        <taxon>Viridiplantae</taxon>
        <taxon>Streptophyta</taxon>
        <taxon>Embryophyta</taxon>
        <taxon>Tracheophyta</taxon>
        <taxon>Spermatophyta</taxon>
        <taxon>Magnoliopsida</taxon>
        <taxon>eudicotyledons</taxon>
        <taxon>Gunneridae</taxon>
        <taxon>Pentapetalae</taxon>
        <taxon>rosids</taxon>
        <taxon>malvids</taxon>
        <taxon>Myrtales</taxon>
        <taxon>Lythraceae</taxon>
        <taxon>Punica</taxon>
    </lineage>
</organism>
<evidence type="ECO:0000313" key="16">
    <source>
        <dbReference type="Proteomes" id="UP000515151"/>
    </source>
</evidence>
<feature type="domain" description="Cation/H(+) antiporter central" evidence="14">
    <location>
        <begin position="554"/>
        <end position="679"/>
    </location>
</feature>
<comment type="function">
    <text evidence="11">May operate as a cation/H(+) antiporter.</text>
</comment>
<feature type="transmembrane region" description="Helical" evidence="12">
    <location>
        <begin position="479"/>
        <end position="499"/>
    </location>
</feature>
<feature type="transmembrane region" description="Helical" evidence="12">
    <location>
        <begin position="89"/>
        <end position="111"/>
    </location>
</feature>
<feature type="transmembrane region" description="Helical" evidence="12">
    <location>
        <begin position="123"/>
        <end position="140"/>
    </location>
</feature>
<evidence type="ECO:0000256" key="5">
    <source>
        <dbReference type="ARBA" id="ARBA00022692"/>
    </source>
</evidence>
<evidence type="ECO:0000256" key="11">
    <source>
        <dbReference type="ARBA" id="ARBA00054890"/>
    </source>
</evidence>
<dbReference type="AlphaFoldDB" id="A0A6P8DWU0"/>
<evidence type="ECO:0000256" key="7">
    <source>
        <dbReference type="ARBA" id="ARBA00022989"/>
    </source>
</evidence>
<evidence type="ECO:0000313" key="17">
    <source>
        <dbReference type="RefSeq" id="XP_031400175.1"/>
    </source>
</evidence>
<keyword evidence="9 12" id="KW-0472">Membrane</keyword>
<evidence type="ECO:0000256" key="2">
    <source>
        <dbReference type="ARBA" id="ARBA00022448"/>
    </source>
</evidence>
<dbReference type="GO" id="GO:0006885">
    <property type="term" value="P:regulation of pH"/>
    <property type="evidence" value="ECO:0007669"/>
    <property type="project" value="TreeGrafter"/>
</dbReference>
<dbReference type="InterPro" id="IPR057291">
    <property type="entry name" value="CHX17_2nd"/>
</dbReference>
<keyword evidence="8" id="KW-0406">Ion transport</keyword>
<dbReference type="Pfam" id="PF00999">
    <property type="entry name" value="Na_H_Exchanger"/>
    <property type="match status" value="1"/>
</dbReference>
<keyword evidence="4" id="KW-0633">Potassium transport</keyword>
<feature type="transmembrane region" description="Helical" evidence="12">
    <location>
        <begin position="190"/>
        <end position="210"/>
    </location>
</feature>
<dbReference type="InterPro" id="IPR050794">
    <property type="entry name" value="CPA2_transporter"/>
</dbReference>
<evidence type="ECO:0000256" key="6">
    <source>
        <dbReference type="ARBA" id="ARBA00022958"/>
    </source>
</evidence>
<feature type="domain" description="Cation/H+ exchanger transmembrane" evidence="13">
    <location>
        <begin position="107"/>
        <end position="494"/>
    </location>
</feature>
<evidence type="ECO:0000259" key="13">
    <source>
        <dbReference type="Pfam" id="PF00999"/>
    </source>
</evidence>
<feature type="transmembrane region" description="Helical" evidence="12">
    <location>
        <begin position="222"/>
        <end position="244"/>
    </location>
</feature>
<feature type="transmembrane region" description="Helical" evidence="12">
    <location>
        <begin position="288"/>
        <end position="307"/>
    </location>
</feature>
<dbReference type="OrthoDB" id="1861329at2759"/>
<comment type="similarity">
    <text evidence="10">Belongs to the monovalent cation:proton antiporter 2 (CPA2) transporter (TC 2.A.37) family. CHX (TC 2.A.37.4) subfamily.</text>
</comment>
<dbReference type="Proteomes" id="UP000515151">
    <property type="component" value="Chromosome 6"/>
</dbReference>
<feature type="transmembrane region" description="Helical" evidence="12">
    <location>
        <begin position="328"/>
        <end position="357"/>
    </location>
</feature>
<dbReference type="InterPro" id="IPR006153">
    <property type="entry name" value="Cation/H_exchanger_TM"/>
</dbReference>
<keyword evidence="3" id="KW-0050">Antiport</keyword>
<dbReference type="Pfam" id="PF23256">
    <property type="entry name" value="CHX17_2nd"/>
    <property type="match status" value="1"/>
</dbReference>
<protein>
    <submittedName>
        <fullName evidence="17">Cation/H(+) antiporter 24 isoform X1</fullName>
    </submittedName>
</protein>
<dbReference type="PANTHER" id="PTHR32468:SF109">
    <property type="entry name" value="CATION_H(+) ANTIPORTER 24-RELATED"/>
    <property type="match status" value="1"/>
</dbReference>
<evidence type="ECO:0000256" key="12">
    <source>
        <dbReference type="SAM" id="Phobius"/>
    </source>
</evidence>
<dbReference type="GO" id="GO:1902600">
    <property type="term" value="P:proton transmembrane transport"/>
    <property type="evidence" value="ECO:0007669"/>
    <property type="project" value="InterPro"/>
</dbReference>
<evidence type="ECO:0000256" key="4">
    <source>
        <dbReference type="ARBA" id="ARBA00022538"/>
    </source>
</evidence>
<dbReference type="InterPro" id="IPR038770">
    <property type="entry name" value="Na+/solute_symporter_sf"/>
</dbReference>
<dbReference type="RefSeq" id="XP_031400175.1">
    <property type="nucleotide sequence ID" value="XM_031544315.1"/>
</dbReference>
<dbReference type="GO" id="GO:0015297">
    <property type="term" value="F:antiporter activity"/>
    <property type="evidence" value="ECO:0007669"/>
    <property type="project" value="UniProtKB-KW"/>
</dbReference>